<dbReference type="GO" id="GO:0000981">
    <property type="term" value="F:DNA-binding transcription factor activity, RNA polymerase II-specific"/>
    <property type="evidence" value="ECO:0000318"/>
    <property type="project" value="GO_Central"/>
</dbReference>
<dbReference type="GO" id="GO:0006355">
    <property type="term" value="P:regulation of DNA-templated transcription"/>
    <property type="evidence" value="ECO:0000318"/>
    <property type="project" value="GO_Central"/>
</dbReference>
<keyword evidence="4" id="KW-0804">Transcription</keyword>
<gene>
    <name evidence="8" type="ORF">TVAG_329050</name>
</gene>
<evidence type="ECO:0000256" key="1">
    <source>
        <dbReference type="ARBA" id="ARBA00022737"/>
    </source>
</evidence>
<dbReference type="PANTHER" id="PTHR46621">
    <property type="entry name" value="SNRNA-ACTIVATING PROTEIN COMPLEX SUBUNIT 4"/>
    <property type="match status" value="1"/>
</dbReference>
<dbReference type="FunFam" id="1.10.10.60:FF:000010">
    <property type="entry name" value="Transcriptional activator Myb isoform A"/>
    <property type="match status" value="1"/>
</dbReference>
<dbReference type="InterPro" id="IPR001005">
    <property type="entry name" value="SANT/Myb"/>
</dbReference>
<dbReference type="SUPFAM" id="SSF46689">
    <property type="entry name" value="Homeodomain-like"/>
    <property type="match status" value="1"/>
</dbReference>
<dbReference type="InParanoid" id="A2EW46"/>
<dbReference type="VEuPathDB" id="TrichDB:TVAG_329050"/>
<organism evidence="8 9">
    <name type="scientific">Trichomonas vaginalis (strain ATCC PRA-98 / G3)</name>
    <dbReference type="NCBI Taxonomy" id="412133"/>
    <lineage>
        <taxon>Eukaryota</taxon>
        <taxon>Metamonada</taxon>
        <taxon>Parabasalia</taxon>
        <taxon>Trichomonadida</taxon>
        <taxon>Trichomonadidae</taxon>
        <taxon>Trichomonas</taxon>
    </lineage>
</organism>
<dbReference type="PANTHER" id="PTHR46621:SF1">
    <property type="entry name" value="SNRNA-ACTIVATING PROTEIN COMPLEX SUBUNIT 4"/>
    <property type="match status" value="1"/>
</dbReference>
<sequence>MMHHKGSVSKVRFTSEEDKKLTEIVMSYGTCDWDLVSKVMKTRTARQCRERWNNYISSNLTNAPWTATEDELLNDLYDEYGSRWSKISEFFSNRSANCVRNRIKLLQRKSIVKNEKPIPTEISNPSNIKKDFKGSNDPKQAVSSATHANTLNSMFNEFEFDDFMDLFDSTTSHNQIIM</sequence>
<evidence type="ECO:0000313" key="8">
    <source>
        <dbReference type="EMBL" id="EAY03132.1"/>
    </source>
</evidence>
<keyword evidence="5" id="KW-0539">Nucleus</keyword>
<reference evidence="8" key="2">
    <citation type="journal article" date="2007" name="Science">
        <title>Draft genome sequence of the sexually transmitted pathogen Trichomonas vaginalis.</title>
        <authorList>
            <person name="Carlton J.M."/>
            <person name="Hirt R.P."/>
            <person name="Silva J.C."/>
            <person name="Delcher A.L."/>
            <person name="Schatz M."/>
            <person name="Zhao Q."/>
            <person name="Wortman J.R."/>
            <person name="Bidwell S.L."/>
            <person name="Alsmark U.C.M."/>
            <person name="Besteiro S."/>
            <person name="Sicheritz-Ponten T."/>
            <person name="Noel C.J."/>
            <person name="Dacks J.B."/>
            <person name="Foster P.G."/>
            <person name="Simillion C."/>
            <person name="Van de Peer Y."/>
            <person name="Miranda-Saavedra D."/>
            <person name="Barton G.J."/>
            <person name="Westrop G.D."/>
            <person name="Mueller S."/>
            <person name="Dessi D."/>
            <person name="Fiori P.L."/>
            <person name="Ren Q."/>
            <person name="Paulsen I."/>
            <person name="Zhang H."/>
            <person name="Bastida-Corcuera F.D."/>
            <person name="Simoes-Barbosa A."/>
            <person name="Brown M.T."/>
            <person name="Hayes R.D."/>
            <person name="Mukherjee M."/>
            <person name="Okumura C.Y."/>
            <person name="Schneider R."/>
            <person name="Smith A.J."/>
            <person name="Vanacova S."/>
            <person name="Villalvazo M."/>
            <person name="Haas B.J."/>
            <person name="Pertea M."/>
            <person name="Feldblyum T.V."/>
            <person name="Utterback T.R."/>
            <person name="Shu C.L."/>
            <person name="Osoegawa K."/>
            <person name="de Jong P.J."/>
            <person name="Hrdy I."/>
            <person name="Horvathova L."/>
            <person name="Zubacova Z."/>
            <person name="Dolezal P."/>
            <person name="Malik S.B."/>
            <person name="Logsdon J.M. Jr."/>
            <person name="Henze K."/>
            <person name="Gupta A."/>
            <person name="Wang C.C."/>
            <person name="Dunne R.L."/>
            <person name="Upcroft J.A."/>
            <person name="Upcroft P."/>
            <person name="White O."/>
            <person name="Salzberg S.L."/>
            <person name="Tang P."/>
            <person name="Chiu C.-H."/>
            <person name="Lee Y.-S."/>
            <person name="Embley T.M."/>
            <person name="Coombs G.H."/>
            <person name="Mottram J.C."/>
            <person name="Tachezy J."/>
            <person name="Fraser-Liggett C.M."/>
            <person name="Johnson P.J."/>
        </authorList>
    </citation>
    <scope>NUCLEOTIDE SEQUENCE [LARGE SCALE GENOMIC DNA]</scope>
    <source>
        <strain evidence="8">G3</strain>
    </source>
</reference>
<evidence type="ECO:0000256" key="3">
    <source>
        <dbReference type="ARBA" id="ARBA00023125"/>
    </source>
</evidence>
<proteinExistence type="predicted"/>
<evidence type="ECO:0000313" key="9">
    <source>
        <dbReference type="Proteomes" id="UP000001542"/>
    </source>
</evidence>
<dbReference type="RefSeq" id="XP_001315355.1">
    <property type="nucleotide sequence ID" value="XM_001315320.1"/>
</dbReference>
<evidence type="ECO:0000256" key="5">
    <source>
        <dbReference type="ARBA" id="ARBA00023242"/>
    </source>
</evidence>
<dbReference type="PROSITE" id="PS50090">
    <property type="entry name" value="MYB_LIKE"/>
    <property type="match status" value="2"/>
</dbReference>
<feature type="domain" description="HTH myb-type" evidence="7">
    <location>
        <begin position="1"/>
        <end position="60"/>
    </location>
</feature>
<dbReference type="STRING" id="5722.A2EW46"/>
<dbReference type="KEGG" id="tva:4760974"/>
<feature type="domain" description="HTH myb-type" evidence="7">
    <location>
        <begin position="64"/>
        <end position="111"/>
    </location>
</feature>
<dbReference type="GO" id="GO:0000978">
    <property type="term" value="F:RNA polymerase II cis-regulatory region sequence-specific DNA binding"/>
    <property type="evidence" value="ECO:0000318"/>
    <property type="project" value="GO_Central"/>
</dbReference>
<evidence type="ECO:0000256" key="4">
    <source>
        <dbReference type="ARBA" id="ARBA00023163"/>
    </source>
</evidence>
<protein>
    <submittedName>
        <fullName evidence="8">Myb-like DNA-binding domain containing protein</fullName>
    </submittedName>
</protein>
<dbReference type="EMBL" id="DS113514">
    <property type="protein sequence ID" value="EAY03132.1"/>
    <property type="molecule type" value="Genomic_DNA"/>
</dbReference>
<evidence type="ECO:0000259" key="7">
    <source>
        <dbReference type="PROSITE" id="PS51294"/>
    </source>
</evidence>
<name>A2EW46_TRIV3</name>
<dbReference type="Pfam" id="PF13921">
    <property type="entry name" value="Myb_DNA-bind_6"/>
    <property type="match status" value="1"/>
</dbReference>
<keyword evidence="9" id="KW-1185">Reference proteome</keyword>
<feature type="domain" description="Myb-like" evidence="6">
    <location>
        <begin position="57"/>
        <end position="102"/>
    </location>
</feature>
<dbReference type="OrthoDB" id="2143914at2759"/>
<reference evidence="8" key="1">
    <citation type="submission" date="2006-10" db="EMBL/GenBank/DDBJ databases">
        <authorList>
            <person name="Amadeo P."/>
            <person name="Zhao Q."/>
            <person name="Wortman J."/>
            <person name="Fraser-Liggett C."/>
            <person name="Carlton J."/>
        </authorList>
    </citation>
    <scope>NUCLEOTIDE SEQUENCE</scope>
    <source>
        <strain evidence="8">G3</strain>
    </source>
</reference>
<dbReference type="SMART" id="SM00717">
    <property type="entry name" value="SANT"/>
    <property type="match status" value="2"/>
</dbReference>
<dbReference type="InterPro" id="IPR051575">
    <property type="entry name" value="Myb-like_DNA-bd"/>
</dbReference>
<keyword evidence="1" id="KW-0677">Repeat</keyword>
<dbReference type="PROSITE" id="PS51294">
    <property type="entry name" value="HTH_MYB"/>
    <property type="match status" value="2"/>
</dbReference>
<keyword evidence="2" id="KW-0805">Transcription regulation</keyword>
<keyword evidence="3 8" id="KW-0238">DNA-binding</keyword>
<dbReference type="Gene3D" id="1.10.10.60">
    <property type="entry name" value="Homeodomain-like"/>
    <property type="match status" value="2"/>
</dbReference>
<evidence type="ECO:0000256" key="2">
    <source>
        <dbReference type="ARBA" id="ARBA00023015"/>
    </source>
</evidence>
<dbReference type="eggNOG" id="KOG0048">
    <property type="taxonomic scope" value="Eukaryota"/>
</dbReference>
<dbReference type="VEuPathDB" id="TrichDB:TVAGG3_0686820"/>
<dbReference type="AlphaFoldDB" id="A2EW46"/>
<dbReference type="InterPro" id="IPR017930">
    <property type="entry name" value="Myb_dom"/>
</dbReference>
<dbReference type="Proteomes" id="UP000001542">
    <property type="component" value="Unassembled WGS sequence"/>
</dbReference>
<dbReference type="InterPro" id="IPR009057">
    <property type="entry name" value="Homeodomain-like_sf"/>
</dbReference>
<accession>A2EW46</accession>
<dbReference type="SMR" id="A2EW46"/>
<feature type="domain" description="Myb-like" evidence="6">
    <location>
        <begin position="5"/>
        <end position="56"/>
    </location>
</feature>
<dbReference type="GO" id="GO:0005634">
    <property type="term" value="C:nucleus"/>
    <property type="evidence" value="ECO:0000318"/>
    <property type="project" value="GO_Central"/>
</dbReference>
<evidence type="ECO:0000259" key="6">
    <source>
        <dbReference type="PROSITE" id="PS50090"/>
    </source>
</evidence>
<dbReference type="CDD" id="cd00167">
    <property type="entry name" value="SANT"/>
    <property type="match status" value="2"/>
</dbReference>